<organism evidence="1 2">
    <name type="scientific">Metabacillus indicus</name>
    <name type="common">Bacillus indicus</name>
    <dbReference type="NCBI Taxonomy" id="246786"/>
    <lineage>
        <taxon>Bacteria</taxon>
        <taxon>Bacillati</taxon>
        <taxon>Bacillota</taxon>
        <taxon>Bacilli</taxon>
        <taxon>Bacillales</taxon>
        <taxon>Bacillaceae</taxon>
        <taxon>Metabacillus</taxon>
    </lineage>
</organism>
<proteinExistence type="predicted"/>
<dbReference type="EMBL" id="JNVC02000010">
    <property type="protein sequence ID" value="KEZ49585.1"/>
    <property type="molecule type" value="Genomic_DNA"/>
</dbReference>
<reference evidence="1 2" key="1">
    <citation type="journal article" date="2005" name="Int. J. Syst. Evol. Microbiol.">
        <title>Bacillus cibi sp. nov., isolated from jeotgal, a traditional Korean fermented seafood.</title>
        <authorList>
            <person name="Yoon J.H."/>
            <person name="Lee C.H."/>
            <person name="Oh T.K."/>
        </authorList>
    </citation>
    <scope>NUCLEOTIDE SEQUENCE [LARGE SCALE GENOMIC DNA]</scope>
    <source>
        <strain evidence="1 2">DSM 16189</strain>
    </source>
</reference>
<dbReference type="Proteomes" id="UP000028549">
    <property type="component" value="Unassembled WGS sequence"/>
</dbReference>
<evidence type="ECO:0000313" key="1">
    <source>
        <dbReference type="EMBL" id="KEZ49585.1"/>
    </source>
</evidence>
<dbReference type="OrthoDB" id="2933757at2"/>
<gene>
    <name evidence="1" type="ORF">GS18_0215085</name>
</gene>
<sequence length="108" mass="12091">MGHDICGYNQAGEEIAYLRFSMGNGHASIVYGVLDADEYNGGVSGTGSSSSFSMQQMEKALNEYQKFWKINKIPESEFVKWEIKQIQDFLSICMLAAEKEGNVRVCFS</sequence>
<accession>A0A084GQH3</accession>
<protein>
    <submittedName>
        <fullName evidence="1">Uncharacterized protein</fullName>
    </submittedName>
</protein>
<name>A0A084GQH3_METID</name>
<keyword evidence="2" id="KW-1185">Reference proteome</keyword>
<dbReference type="RefSeq" id="WP_029566275.1">
    <property type="nucleotide sequence ID" value="NZ_JNVC02000010.1"/>
</dbReference>
<dbReference type="AlphaFoldDB" id="A0A084GQH3"/>
<dbReference type="STRING" id="246786.GS18_0215085"/>
<comment type="caution">
    <text evidence="1">The sequence shown here is derived from an EMBL/GenBank/DDBJ whole genome shotgun (WGS) entry which is preliminary data.</text>
</comment>
<evidence type="ECO:0000313" key="2">
    <source>
        <dbReference type="Proteomes" id="UP000028549"/>
    </source>
</evidence>